<sequence length="601" mass="66166">MRFHKSTHNHSALPAGRQRWRSVTLQPWCVPLLLLTELVFIVAIITLLVLSGQRTGFVNVGFEERSVDFSSFEGALDWGYGLLWTALPVFIIGLYKLFRDAVRTALVLETPYIELATQRFGEKVAMGKSVYLDYRTSFTIVAWWKALKNKHYLLSVCLVLSFVEALALVPLTARLFAVREELLPRESLLNVLSLFDTTAPLSNADYGALMDLVAASWINESPLPRGTDGDYAFSRLTPMQYYSNFTVSAPVNASRLTIDCEEVSATSKTFAVAEESDNIYTASYSATDRGCSIKGDIAANADSNDFLDAGLTSDCPEGAGRARINFFYGSLSSSGRLENPILVSCIPSFWSASGKLTVVTTNSSFSDRVVETPRFHAEAHDIEELGIAAQQFEDGLITVRTFNPATSSAGNTNAPVRLAELIVRSVRITNRTFSAQNIIDAAQRIYPAIYTMLAVTYFYPELGTPVQVLGTIAVAENRLHVVPPVAITMIVIFAILSCSTGYLILYLQSHPSILAEEPVGLFGAANLLSGSNVYDVVERYHRRGIFCGFATGNLSTEQKKDIDTELKETECWVEPGPGHHALIIKADVPRSLHDSREGMMR</sequence>
<name>A0AAV9MVC1_9EURO</name>
<keyword evidence="3" id="KW-1185">Reference proteome</keyword>
<organism evidence="2 3">
    <name type="scientific">Exophiala bonariae</name>
    <dbReference type="NCBI Taxonomy" id="1690606"/>
    <lineage>
        <taxon>Eukaryota</taxon>
        <taxon>Fungi</taxon>
        <taxon>Dikarya</taxon>
        <taxon>Ascomycota</taxon>
        <taxon>Pezizomycotina</taxon>
        <taxon>Eurotiomycetes</taxon>
        <taxon>Chaetothyriomycetidae</taxon>
        <taxon>Chaetothyriales</taxon>
        <taxon>Herpotrichiellaceae</taxon>
        <taxon>Exophiala</taxon>
    </lineage>
</organism>
<gene>
    <name evidence="2" type="ORF">LTR84_009299</name>
</gene>
<dbReference type="InterPro" id="IPR021840">
    <property type="entry name" value="DUF3433"/>
</dbReference>
<feature type="transmembrane region" description="Helical" evidence="1">
    <location>
        <begin position="78"/>
        <end position="98"/>
    </location>
</feature>
<dbReference type="AlphaFoldDB" id="A0AAV9MVC1"/>
<feature type="transmembrane region" description="Helical" evidence="1">
    <location>
        <begin position="485"/>
        <end position="507"/>
    </location>
</feature>
<dbReference type="EMBL" id="JAVRRD010000037">
    <property type="protein sequence ID" value="KAK5045435.1"/>
    <property type="molecule type" value="Genomic_DNA"/>
</dbReference>
<dbReference type="GeneID" id="89977458"/>
<dbReference type="PANTHER" id="PTHR37544:SF3">
    <property type="entry name" value="SPRAY"/>
    <property type="match status" value="1"/>
</dbReference>
<dbReference type="PANTHER" id="PTHR37544">
    <property type="entry name" value="SPRAY-RELATED"/>
    <property type="match status" value="1"/>
</dbReference>
<comment type="caution">
    <text evidence="2">The sequence shown here is derived from an EMBL/GenBank/DDBJ whole genome shotgun (WGS) entry which is preliminary data.</text>
</comment>
<feature type="transmembrane region" description="Helical" evidence="1">
    <location>
        <begin position="28"/>
        <end position="50"/>
    </location>
</feature>
<evidence type="ECO:0000313" key="3">
    <source>
        <dbReference type="Proteomes" id="UP001358417"/>
    </source>
</evidence>
<feature type="transmembrane region" description="Helical" evidence="1">
    <location>
        <begin position="152"/>
        <end position="177"/>
    </location>
</feature>
<accession>A0AAV9MVC1</accession>
<keyword evidence="1" id="KW-0812">Transmembrane</keyword>
<reference evidence="2 3" key="1">
    <citation type="submission" date="2023-08" db="EMBL/GenBank/DDBJ databases">
        <title>Black Yeasts Isolated from many extreme environments.</title>
        <authorList>
            <person name="Coleine C."/>
            <person name="Stajich J.E."/>
            <person name="Selbmann L."/>
        </authorList>
    </citation>
    <scope>NUCLEOTIDE SEQUENCE [LARGE SCALE GENOMIC DNA]</scope>
    <source>
        <strain evidence="2 3">CCFEE 5792</strain>
    </source>
</reference>
<evidence type="ECO:0000313" key="2">
    <source>
        <dbReference type="EMBL" id="KAK5045435.1"/>
    </source>
</evidence>
<keyword evidence="1" id="KW-0472">Membrane</keyword>
<proteinExistence type="predicted"/>
<dbReference type="Pfam" id="PF11915">
    <property type="entry name" value="DUF3433"/>
    <property type="match status" value="1"/>
</dbReference>
<keyword evidence="1" id="KW-1133">Transmembrane helix</keyword>
<protein>
    <submittedName>
        <fullName evidence="2">Uncharacterized protein</fullName>
    </submittedName>
</protein>
<dbReference type="Proteomes" id="UP001358417">
    <property type="component" value="Unassembled WGS sequence"/>
</dbReference>
<dbReference type="RefSeq" id="XP_064701064.1">
    <property type="nucleotide sequence ID" value="XM_064852839.1"/>
</dbReference>
<evidence type="ECO:0000256" key="1">
    <source>
        <dbReference type="SAM" id="Phobius"/>
    </source>
</evidence>